<sequence>MSPTPLNPDSFNTLIFDIGDVLCFYALQKSSRPGKIPPKILKRIISSTIWEDYEKGLIDEGTCYERASFTFQVDADDLRIALDEARETLVFRPEMMSLLQELKLQGNFRLYAMSNVSLSDFQFLSTKFDFSIFDEVYTSYAMHERKPDLAFYRRVLMEIGGDPEKMIFIDDKPENVLSAKSFGIHTIVFKDSESLRRQLLNLLGNPVERAKKYLEKNAGRLNTVTSTGVAFMENFSQLLIYELTGDQELVKLVENRRIWNFFQGKGILTDIHYPDDLDTTSLALTIMEVPEDVVQSVMEEMLKYQNNDGIILTYFDNTRLHFDPVVCVNVLNLFYLHGQGHRLSQTLDWVHRVLETRAYLDGTRYYASAEIFLFFLVRFLKNVPDSKVHDMFVPVLKERIQELVGSKGDSLTYAIRILVCHYLGIFDHRDFWELSHLQCEDGSWETGWLYKYGKTTILIGNCGLTTALAMKAMEVMMARDSVLESSSL</sequence>
<accession>A0ABR1JGX3</accession>
<dbReference type="InterPro" id="IPR023198">
    <property type="entry name" value="PGP-like_dom2"/>
</dbReference>
<proteinExistence type="predicted"/>
<dbReference type="Gene3D" id="3.40.50.1000">
    <property type="entry name" value="HAD superfamily/HAD-like"/>
    <property type="match status" value="1"/>
</dbReference>
<keyword evidence="2" id="KW-1185">Reference proteome</keyword>
<dbReference type="CDD" id="cd02603">
    <property type="entry name" value="HAD_sEH-N_like"/>
    <property type="match status" value="1"/>
</dbReference>
<dbReference type="InterPro" id="IPR023214">
    <property type="entry name" value="HAD_sf"/>
</dbReference>
<dbReference type="InterPro" id="IPR006439">
    <property type="entry name" value="HAD-SF_hydro_IA"/>
</dbReference>
<organism evidence="1 2">
    <name type="scientific">Marasmiellus scandens</name>
    <dbReference type="NCBI Taxonomy" id="2682957"/>
    <lineage>
        <taxon>Eukaryota</taxon>
        <taxon>Fungi</taxon>
        <taxon>Dikarya</taxon>
        <taxon>Basidiomycota</taxon>
        <taxon>Agaricomycotina</taxon>
        <taxon>Agaricomycetes</taxon>
        <taxon>Agaricomycetidae</taxon>
        <taxon>Agaricales</taxon>
        <taxon>Marasmiineae</taxon>
        <taxon>Omphalotaceae</taxon>
        <taxon>Marasmiellus</taxon>
    </lineage>
</organism>
<dbReference type="Gene3D" id="1.10.150.240">
    <property type="entry name" value="Putative phosphatase, domain 2"/>
    <property type="match status" value="1"/>
</dbReference>
<dbReference type="SUPFAM" id="SSF56784">
    <property type="entry name" value="HAD-like"/>
    <property type="match status" value="1"/>
</dbReference>
<dbReference type="NCBIfam" id="TIGR01509">
    <property type="entry name" value="HAD-SF-IA-v3"/>
    <property type="match status" value="1"/>
</dbReference>
<comment type="caution">
    <text evidence="1">The sequence shown here is derived from an EMBL/GenBank/DDBJ whole genome shotgun (WGS) entry which is preliminary data.</text>
</comment>
<reference evidence="1 2" key="1">
    <citation type="submission" date="2024-01" db="EMBL/GenBank/DDBJ databases">
        <title>A draft genome for the cacao thread blight pathogen Marasmiellus scandens.</title>
        <authorList>
            <person name="Baruah I.K."/>
            <person name="Leung J."/>
            <person name="Bukari Y."/>
            <person name="Amoako-Attah I."/>
            <person name="Meinhardt L.W."/>
            <person name="Bailey B.A."/>
            <person name="Cohen S.P."/>
        </authorList>
    </citation>
    <scope>NUCLEOTIDE SEQUENCE [LARGE SCALE GENOMIC DNA]</scope>
    <source>
        <strain evidence="1 2">GH-19</strain>
    </source>
</reference>
<dbReference type="EMBL" id="JBANRG010000019">
    <property type="protein sequence ID" value="KAK7457807.1"/>
    <property type="molecule type" value="Genomic_DNA"/>
</dbReference>
<evidence type="ECO:0000313" key="2">
    <source>
        <dbReference type="Proteomes" id="UP001498398"/>
    </source>
</evidence>
<protein>
    <submittedName>
        <fullName evidence="1">Uncharacterized protein</fullName>
    </submittedName>
</protein>
<dbReference type="Proteomes" id="UP001498398">
    <property type="component" value="Unassembled WGS sequence"/>
</dbReference>
<gene>
    <name evidence="1" type="ORF">VKT23_010149</name>
</gene>
<dbReference type="PANTHER" id="PTHR43611">
    <property type="entry name" value="ALPHA-D-GLUCOSE 1-PHOSPHATE PHOSPHATASE"/>
    <property type="match status" value="1"/>
</dbReference>
<dbReference type="PANTHER" id="PTHR43611:SF3">
    <property type="entry name" value="FLAVIN MONONUCLEOTIDE HYDROLASE 1, CHLOROPLATIC"/>
    <property type="match status" value="1"/>
</dbReference>
<dbReference type="InterPro" id="IPR036412">
    <property type="entry name" value="HAD-like_sf"/>
</dbReference>
<dbReference type="Pfam" id="PF00702">
    <property type="entry name" value="Hydrolase"/>
    <property type="match status" value="1"/>
</dbReference>
<evidence type="ECO:0000313" key="1">
    <source>
        <dbReference type="EMBL" id="KAK7457807.1"/>
    </source>
</evidence>
<name>A0ABR1JGX3_9AGAR</name>